<dbReference type="Gene3D" id="1.10.630.10">
    <property type="entry name" value="Cytochrome P450"/>
    <property type="match status" value="2"/>
</dbReference>
<reference evidence="8 9" key="1">
    <citation type="submission" date="2020-10" db="EMBL/GenBank/DDBJ databases">
        <title>The Coptis chinensis genome and diversification of protoberbering-type alkaloids.</title>
        <authorList>
            <person name="Wang B."/>
            <person name="Shu S."/>
            <person name="Song C."/>
            <person name="Liu Y."/>
        </authorList>
    </citation>
    <scope>NUCLEOTIDE SEQUENCE [LARGE SCALE GENOMIC DNA]</scope>
    <source>
        <strain evidence="8">HL-2020</strain>
        <tissue evidence="8">Leaf</tissue>
    </source>
</reference>
<keyword evidence="4" id="KW-0560">Oxidoreductase</keyword>
<evidence type="ECO:0000256" key="2">
    <source>
        <dbReference type="ARBA" id="ARBA00022617"/>
    </source>
</evidence>
<dbReference type="GO" id="GO:0020037">
    <property type="term" value="F:heme binding"/>
    <property type="evidence" value="ECO:0007669"/>
    <property type="project" value="InterPro"/>
</dbReference>
<proteinExistence type="inferred from homology"/>
<evidence type="ECO:0000313" key="8">
    <source>
        <dbReference type="EMBL" id="KAF9589537.1"/>
    </source>
</evidence>
<keyword evidence="2" id="KW-0349">Heme</keyword>
<protein>
    <recommendedName>
        <fullName evidence="10">Cytochrome P450</fullName>
    </recommendedName>
</protein>
<comment type="caution">
    <text evidence="8">The sequence shown here is derived from an EMBL/GenBank/DDBJ whole genome shotgun (WGS) entry which is preliminary data.</text>
</comment>
<evidence type="ECO:0000313" key="9">
    <source>
        <dbReference type="Proteomes" id="UP000631114"/>
    </source>
</evidence>
<dbReference type="GO" id="GO:0004497">
    <property type="term" value="F:monooxygenase activity"/>
    <property type="evidence" value="ECO:0007669"/>
    <property type="project" value="InterPro"/>
</dbReference>
<dbReference type="InterPro" id="IPR036396">
    <property type="entry name" value="Cyt_P450_sf"/>
</dbReference>
<dbReference type="PANTHER" id="PTHR24286:SF384">
    <property type="entry name" value="P450, PUTATIVE (EUROFUNG)-RELATED"/>
    <property type="match status" value="1"/>
</dbReference>
<dbReference type="OrthoDB" id="1372046at2759"/>
<keyword evidence="5" id="KW-0408">Iron</keyword>
<evidence type="ECO:0000256" key="4">
    <source>
        <dbReference type="ARBA" id="ARBA00023002"/>
    </source>
</evidence>
<dbReference type="EMBL" id="JADFTS010000009">
    <property type="protein sequence ID" value="KAF9589537.1"/>
    <property type="molecule type" value="Genomic_DNA"/>
</dbReference>
<evidence type="ECO:0008006" key="10">
    <source>
        <dbReference type="Google" id="ProtNLM"/>
    </source>
</evidence>
<evidence type="ECO:0000256" key="7">
    <source>
        <dbReference type="SAM" id="MobiDB-lite"/>
    </source>
</evidence>
<dbReference type="InterPro" id="IPR001128">
    <property type="entry name" value="Cyt_P450"/>
</dbReference>
<dbReference type="AlphaFoldDB" id="A0A835LEJ2"/>
<name>A0A835LEJ2_9MAGN</name>
<dbReference type="GO" id="GO:0044550">
    <property type="term" value="P:secondary metabolite biosynthetic process"/>
    <property type="evidence" value="ECO:0007669"/>
    <property type="project" value="UniProtKB-ARBA"/>
</dbReference>
<dbReference type="GO" id="GO:0016125">
    <property type="term" value="P:sterol metabolic process"/>
    <property type="evidence" value="ECO:0007669"/>
    <property type="project" value="TreeGrafter"/>
</dbReference>
<keyword evidence="3" id="KW-0479">Metal-binding</keyword>
<gene>
    <name evidence="8" type="ORF">IFM89_025297</name>
</gene>
<sequence>MYHKGLSDNGGKEDGSGNDMTMVASINKSQSSINAIKLPPGKTGWPFIGETLEFVKMGRRGVPEKFFHDRMRKFSSEIFKTSIMGESVVVFCGPVGNKFLFSNEAKLITGWVPTAVNKILPFIHESSSSNEITKKMRKVLLGFLGLETLQKFIGAMDSIAKQHLKTHWDDKKEVLVYPLAKSYAMSLACKVFMSVEDPVQIAKFADPFSCLVAGIISLPIDLLGTPLNKSVEASTLIRKDLLEIIRQRKADLTQNKASPKQDTMSHMMLATDAIGQSMEEMDVADNILDPEKFDPTRFEGKGPAPYTYVPFGGGQCMCPGQEYAQLKILVFRNNVVTKFKLEEVLLD</sequence>
<comment type="similarity">
    <text evidence="1">Belongs to the cytochrome P450 family.</text>
</comment>
<dbReference type="PANTHER" id="PTHR24286">
    <property type="entry name" value="CYTOCHROME P450 26"/>
    <property type="match status" value="1"/>
</dbReference>
<dbReference type="GO" id="GO:0005506">
    <property type="term" value="F:iron ion binding"/>
    <property type="evidence" value="ECO:0007669"/>
    <property type="project" value="InterPro"/>
</dbReference>
<keyword evidence="6" id="KW-0503">Monooxygenase</keyword>
<evidence type="ECO:0000256" key="6">
    <source>
        <dbReference type="ARBA" id="ARBA00023033"/>
    </source>
</evidence>
<keyword evidence="9" id="KW-1185">Reference proteome</keyword>
<evidence type="ECO:0000256" key="1">
    <source>
        <dbReference type="ARBA" id="ARBA00010617"/>
    </source>
</evidence>
<organism evidence="8 9">
    <name type="scientific">Coptis chinensis</name>
    <dbReference type="NCBI Taxonomy" id="261450"/>
    <lineage>
        <taxon>Eukaryota</taxon>
        <taxon>Viridiplantae</taxon>
        <taxon>Streptophyta</taxon>
        <taxon>Embryophyta</taxon>
        <taxon>Tracheophyta</taxon>
        <taxon>Spermatophyta</taxon>
        <taxon>Magnoliopsida</taxon>
        <taxon>Ranunculales</taxon>
        <taxon>Ranunculaceae</taxon>
        <taxon>Coptidoideae</taxon>
        <taxon>Coptis</taxon>
    </lineage>
</organism>
<feature type="region of interest" description="Disordered" evidence="7">
    <location>
        <begin position="1"/>
        <end position="21"/>
    </location>
</feature>
<dbReference type="Pfam" id="PF00067">
    <property type="entry name" value="p450"/>
    <property type="match status" value="2"/>
</dbReference>
<evidence type="ECO:0000256" key="3">
    <source>
        <dbReference type="ARBA" id="ARBA00022723"/>
    </source>
</evidence>
<accession>A0A835LEJ2</accession>
<dbReference type="SUPFAM" id="SSF48264">
    <property type="entry name" value="Cytochrome P450"/>
    <property type="match status" value="1"/>
</dbReference>
<dbReference type="GO" id="GO:0016705">
    <property type="term" value="F:oxidoreductase activity, acting on paired donors, with incorporation or reduction of molecular oxygen"/>
    <property type="evidence" value="ECO:0007669"/>
    <property type="project" value="InterPro"/>
</dbReference>
<dbReference type="Proteomes" id="UP000631114">
    <property type="component" value="Unassembled WGS sequence"/>
</dbReference>
<evidence type="ECO:0000256" key="5">
    <source>
        <dbReference type="ARBA" id="ARBA00023004"/>
    </source>
</evidence>